<dbReference type="AlphaFoldDB" id="A0A397SH88"/>
<keyword evidence="3" id="KW-1185">Reference proteome</keyword>
<proteinExistence type="predicted"/>
<dbReference type="EMBL" id="QKYT01000429">
    <property type="protein sequence ID" value="RIA85388.1"/>
    <property type="molecule type" value="Genomic_DNA"/>
</dbReference>
<evidence type="ECO:0000256" key="1">
    <source>
        <dbReference type="SAM" id="MobiDB-lite"/>
    </source>
</evidence>
<dbReference type="Proteomes" id="UP000265703">
    <property type="component" value="Unassembled WGS sequence"/>
</dbReference>
<feature type="region of interest" description="Disordered" evidence="1">
    <location>
        <begin position="107"/>
        <end position="175"/>
    </location>
</feature>
<evidence type="ECO:0000313" key="2">
    <source>
        <dbReference type="EMBL" id="RIA85388.1"/>
    </source>
</evidence>
<feature type="compositionally biased region" description="Polar residues" evidence="1">
    <location>
        <begin position="68"/>
        <end position="77"/>
    </location>
</feature>
<evidence type="ECO:0000313" key="3">
    <source>
        <dbReference type="Proteomes" id="UP000265703"/>
    </source>
</evidence>
<dbReference type="OrthoDB" id="2373268at2759"/>
<reference evidence="2 3" key="1">
    <citation type="submission" date="2018-06" db="EMBL/GenBank/DDBJ databases">
        <title>Comparative genomics reveals the genomic features of Rhizophagus irregularis, R. cerebriforme, R. diaphanum and Gigaspora rosea, and their symbiotic lifestyle signature.</title>
        <authorList>
            <person name="Morin E."/>
            <person name="San Clemente H."/>
            <person name="Chen E.C.H."/>
            <person name="De La Providencia I."/>
            <person name="Hainaut M."/>
            <person name="Kuo A."/>
            <person name="Kohler A."/>
            <person name="Murat C."/>
            <person name="Tang N."/>
            <person name="Roy S."/>
            <person name="Loubradou J."/>
            <person name="Henrissat B."/>
            <person name="Grigoriev I.V."/>
            <person name="Corradi N."/>
            <person name="Roux C."/>
            <person name="Martin F.M."/>
        </authorList>
    </citation>
    <scope>NUCLEOTIDE SEQUENCE [LARGE SCALE GENOMIC DNA]</scope>
    <source>
        <strain evidence="2 3">DAOM 227022</strain>
    </source>
</reference>
<organism evidence="2 3">
    <name type="scientific">Glomus cerebriforme</name>
    <dbReference type="NCBI Taxonomy" id="658196"/>
    <lineage>
        <taxon>Eukaryota</taxon>
        <taxon>Fungi</taxon>
        <taxon>Fungi incertae sedis</taxon>
        <taxon>Mucoromycota</taxon>
        <taxon>Glomeromycotina</taxon>
        <taxon>Glomeromycetes</taxon>
        <taxon>Glomerales</taxon>
        <taxon>Glomeraceae</taxon>
        <taxon>Glomus</taxon>
    </lineage>
</organism>
<gene>
    <name evidence="2" type="ORF">C1645_371743</name>
</gene>
<feature type="region of interest" description="Disordered" evidence="1">
    <location>
        <begin position="1"/>
        <end position="20"/>
    </location>
</feature>
<comment type="caution">
    <text evidence="2">The sequence shown here is derived from an EMBL/GenBank/DDBJ whole genome shotgun (WGS) entry which is preliminary data.</text>
</comment>
<feature type="region of interest" description="Disordered" evidence="1">
    <location>
        <begin position="68"/>
        <end position="87"/>
    </location>
</feature>
<feature type="compositionally biased region" description="Polar residues" evidence="1">
    <location>
        <begin position="123"/>
        <end position="142"/>
    </location>
</feature>
<feature type="compositionally biased region" description="Polar residues" evidence="1">
    <location>
        <begin position="156"/>
        <end position="175"/>
    </location>
</feature>
<sequence length="465" mass="51503">MATYKQKLPRVQHVERDSEESEQEWVMFKAPNKPIERRLVNNVSDDEDWHVLSDTSPVEEGIATFESNSEFASGGSDNDSEHYYAQDEASRSIESFLRKMPSHDGTGNFFNATHSDGPDHDLSTSLVDSNSAPLDYVSSNSDQDNESLSRDLEESVMTSQDTRHTNTPISMGKNPRQSWITKFRNVFRGEDKVFLTIDSQEQTKASQQIYHKFAESASSAANFELGDLGNTNPIKVLANVGNENANSTTYTTVTTQFSSRLIMPKDPMAINFAPTISKDMLNEMISTENVNSADHQNQQSQIPSQSDKNSLLSTFWTTFCRITNNIIVSDDIDPVPNDFSHPTNLTFASSNHNTHSTGLASIITGENHYDTCYLPFGNHLTLSELCPSLHSYKNHYSTSSTPSTSSYNKRRNSITSSSNTARIFLTPVSSSTSLKSFTSRAGSDCGLESGRGMGKSTNLEVPLVL</sequence>
<protein>
    <submittedName>
        <fullName evidence="2">Uncharacterized protein</fullName>
    </submittedName>
</protein>
<accession>A0A397SH88</accession>
<name>A0A397SH88_9GLOM</name>